<proteinExistence type="predicted"/>
<dbReference type="EMBL" id="VSWD01000005">
    <property type="protein sequence ID" value="KAK3102922.1"/>
    <property type="molecule type" value="Genomic_DNA"/>
</dbReference>
<evidence type="ECO:0000313" key="1">
    <source>
        <dbReference type="EMBL" id="KAK3102922.1"/>
    </source>
</evidence>
<gene>
    <name evidence="1" type="ORF">FSP39_014961</name>
</gene>
<name>A0AA88YCV0_PINIB</name>
<organism evidence="1 2">
    <name type="scientific">Pinctada imbricata</name>
    <name type="common">Atlantic pearl-oyster</name>
    <name type="synonym">Pinctada martensii</name>
    <dbReference type="NCBI Taxonomy" id="66713"/>
    <lineage>
        <taxon>Eukaryota</taxon>
        <taxon>Metazoa</taxon>
        <taxon>Spiralia</taxon>
        <taxon>Lophotrochozoa</taxon>
        <taxon>Mollusca</taxon>
        <taxon>Bivalvia</taxon>
        <taxon>Autobranchia</taxon>
        <taxon>Pteriomorphia</taxon>
        <taxon>Pterioida</taxon>
        <taxon>Pterioidea</taxon>
        <taxon>Pteriidae</taxon>
        <taxon>Pinctada</taxon>
    </lineage>
</organism>
<protein>
    <submittedName>
        <fullName evidence="1">Uncharacterized protein</fullName>
    </submittedName>
</protein>
<reference evidence="1" key="1">
    <citation type="submission" date="2019-08" db="EMBL/GenBank/DDBJ databases">
        <title>The improved chromosome-level genome for the pearl oyster Pinctada fucata martensii using PacBio sequencing and Hi-C.</title>
        <authorList>
            <person name="Zheng Z."/>
        </authorList>
    </citation>
    <scope>NUCLEOTIDE SEQUENCE</scope>
    <source>
        <strain evidence="1">ZZ-2019</strain>
        <tissue evidence="1">Adductor muscle</tissue>
    </source>
</reference>
<keyword evidence="2" id="KW-1185">Reference proteome</keyword>
<dbReference type="AlphaFoldDB" id="A0AA88YCV0"/>
<sequence length="315" mass="37213">MPQRLISNNGRDWGKETRMVSTLRMSRRSLLSTRVKNQHETNRLGQEVGQIHRKMENEEIRHDKDIRRTREQLRRFVASSRVFKEHSFDRYDPFLRQKSARRDVTNIPGYQDDRYWRAMEAKEKEPVVIETNPKNKWASVISKSSSKVTEGTGTQRRENDAKKLSERLRTFVDVKNKPNLESNNNWSIDKTFKESKVMSAKSMFETFLKNANQDNMKNTGIPRIRRREKTFTYTRDRTIFAGQCKTTWELRKFMEQEVTCAVFSMSPEGQRRANIERLKAKAKLPSLVQRSKTTSAILKDFRTFKEQSRLMTAGF</sequence>
<accession>A0AA88YCV0</accession>
<comment type="caution">
    <text evidence="1">The sequence shown here is derived from an EMBL/GenBank/DDBJ whole genome shotgun (WGS) entry which is preliminary data.</text>
</comment>
<dbReference type="Proteomes" id="UP001186944">
    <property type="component" value="Unassembled WGS sequence"/>
</dbReference>
<evidence type="ECO:0000313" key="2">
    <source>
        <dbReference type="Proteomes" id="UP001186944"/>
    </source>
</evidence>